<feature type="domain" description="DUF306" evidence="2">
    <location>
        <begin position="38"/>
        <end position="147"/>
    </location>
</feature>
<evidence type="ECO:0000313" key="3">
    <source>
        <dbReference type="EMBL" id="ALH95081.1"/>
    </source>
</evidence>
<feature type="chain" id="PRO_5006039507" description="DUF306 domain-containing protein" evidence="1">
    <location>
        <begin position="28"/>
        <end position="153"/>
    </location>
</feature>
<evidence type="ECO:0000259" key="2">
    <source>
        <dbReference type="Pfam" id="PF03724"/>
    </source>
</evidence>
<evidence type="ECO:0000313" key="4">
    <source>
        <dbReference type="Proteomes" id="UP000064939"/>
    </source>
</evidence>
<dbReference type="OrthoDB" id="5348860at2"/>
<dbReference type="RefSeq" id="WP_054580978.1">
    <property type="nucleotide sequence ID" value="NZ_CP012808.1"/>
</dbReference>
<dbReference type="AlphaFoldDB" id="A0A0N9VNY4"/>
<protein>
    <recommendedName>
        <fullName evidence="2">DUF306 domain-containing protein</fullName>
    </recommendedName>
</protein>
<name>A0A0N9VNY4_9GAMM</name>
<dbReference type="PANTHER" id="PTHR35535">
    <property type="entry name" value="HEAT SHOCK PROTEIN HSLJ"/>
    <property type="match status" value="1"/>
</dbReference>
<accession>A0A0N9VNY4</accession>
<reference evidence="3 4" key="1">
    <citation type="journal article" date="2015" name="Int. J. Syst. Evol. Microbiol.">
        <title>Acinetobacter equi sp. nov. isolated from horse faeces.</title>
        <authorList>
            <person name="Poppel M.T."/>
            <person name="Skiebe E."/>
            <person name="Laue M."/>
            <person name="Bergmann H."/>
            <person name="Ebersberger I."/>
            <person name="Garn T."/>
            <person name="Fruth A."/>
            <person name="Baumgardt S."/>
            <person name="Busse H.J."/>
            <person name="Wilharm G."/>
        </authorList>
    </citation>
    <scope>NUCLEOTIDE SEQUENCE [LARGE SCALE GENOMIC DNA]</scope>
    <source>
        <strain evidence="3 4">114</strain>
    </source>
</reference>
<dbReference type="PROSITE" id="PS51257">
    <property type="entry name" value="PROKAR_LIPOPROTEIN"/>
    <property type="match status" value="1"/>
</dbReference>
<organism evidence="3 4">
    <name type="scientific">Acinetobacter equi</name>
    <dbReference type="NCBI Taxonomy" id="1324350"/>
    <lineage>
        <taxon>Bacteria</taxon>
        <taxon>Pseudomonadati</taxon>
        <taxon>Pseudomonadota</taxon>
        <taxon>Gammaproteobacteria</taxon>
        <taxon>Moraxellales</taxon>
        <taxon>Moraxellaceae</taxon>
        <taxon>Acinetobacter</taxon>
    </lineage>
</organism>
<dbReference type="KEGG" id="aei:AOY20_05750"/>
<gene>
    <name evidence="3" type="ORF">AOY20_05750</name>
</gene>
<keyword evidence="4" id="KW-1185">Reference proteome</keyword>
<dbReference type="InterPro" id="IPR038670">
    <property type="entry name" value="HslJ-like_sf"/>
</dbReference>
<sequence length="153" mass="16879">MLKKLFAITILSSTLAIVGCQSTPSTSANMTATNLTLLQNTTWVATKIGKSTIVYNNDAPNRASLQFDEATHRVTGTDGCNRLTGAYKAGKDTLELEQIASTRMACMNNDNLDQQFNEALAKVTHYQVFNRTLKLLDRHGNPVLEFESVIQPR</sequence>
<dbReference type="Gene3D" id="2.40.128.270">
    <property type="match status" value="1"/>
</dbReference>
<dbReference type="InterPro" id="IPR005184">
    <property type="entry name" value="DUF306_Meta_HslJ"/>
</dbReference>
<evidence type="ECO:0000256" key="1">
    <source>
        <dbReference type="SAM" id="SignalP"/>
    </source>
</evidence>
<dbReference type="InterPro" id="IPR053147">
    <property type="entry name" value="Hsp_HslJ-like"/>
</dbReference>
<dbReference type="Pfam" id="PF03724">
    <property type="entry name" value="META"/>
    <property type="match status" value="1"/>
</dbReference>
<feature type="signal peptide" evidence="1">
    <location>
        <begin position="1"/>
        <end position="27"/>
    </location>
</feature>
<proteinExistence type="predicted"/>
<keyword evidence="1" id="KW-0732">Signal</keyword>
<dbReference type="Proteomes" id="UP000064939">
    <property type="component" value="Chromosome"/>
</dbReference>
<dbReference type="EMBL" id="CP012808">
    <property type="protein sequence ID" value="ALH95081.1"/>
    <property type="molecule type" value="Genomic_DNA"/>
</dbReference>
<dbReference type="PANTHER" id="PTHR35535:SF1">
    <property type="entry name" value="HEAT SHOCK PROTEIN HSLJ"/>
    <property type="match status" value="1"/>
</dbReference>
<dbReference type="STRING" id="1324350.AOY20_05750"/>